<accession>A0A8S5R0T4</accession>
<name>A0A8S5R0T4_9CAUD</name>
<dbReference type="EMBL" id="BK015776">
    <property type="protein sequence ID" value="DAE24532.1"/>
    <property type="molecule type" value="Genomic_DNA"/>
</dbReference>
<evidence type="ECO:0000313" key="1">
    <source>
        <dbReference type="EMBL" id="DAE24532.1"/>
    </source>
</evidence>
<proteinExistence type="predicted"/>
<organism evidence="1">
    <name type="scientific">Siphoviridae sp. ctyvQ1</name>
    <dbReference type="NCBI Taxonomy" id="2826525"/>
    <lineage>
        <taxon>Viruses</taxon>
        <taxon>Duplodnaviria</taxon>
        <taxon>Heunggongvirae</taxon>
        <taxon>Uroviricota</taxon>
        <taxon>Caudoviricetes</taxon>
    </lineage>
</organism>
<reference evidence="1" key="1">
    <citation type="journal article" date="2021" name="Proc. Natl. Acad. Sci. U.S.A.">
        <title>A Catalog of Tens of Thousands of Viruses from Human Metagenomes Reveals Hidden Associations with Chronic Diseases.</title>
        <authorList>
            <person name="Tisza M.J."/>
            <person name="Buck C.B."/>
        </authorList>
    </citation>
    <scope>NUCLEOTIDE SEQUENCE</scope>
    <source>
        <strain evidence="1">CtyvQ1</strain>
    </source>
</reference>
<protein>
    <submittedName>
        <fullName evidence="1">Manganese cluster peptide cofactor</fullName>
    </submittedName>
</protein>
<sequence>MTVNESKNIIQKLIKYSICELETAECYQELMGCVEDSSMFSKFKEFANQELTHYEYDFSTAMAMAQKLKDNGDIADVDEMISNIYKENETDWKDKIVWKIANTKLKTSR</sequence>